<reference evidence="1" key="1">
    <citation type="submission" date="2022-08" db="EMBL/GenBank/DDBJ databases">
        <title>Genome Sequence of Lecanicillium fungicola.</title>
        <authorList>
            <person name="Buettner E."/>
        </authorList>
    </citation>
    <scope>NUCLEOTIDE SEQUENCE</scope>
    <source>
        <strain evidence="1">Babe33</strain>
    </source>
</reference>
<name>A0ACC1MNU0_9HYPO</name>
<organism evidence="1 2">
    <name type="scientific">Zarea fungicola</name>
    <dbReference type="NCBI Taxonomy" id="93591"/>
    <lineage>
        <taxon>Eukaryota</taxon>
        <taxon>Fungi</taxon>
        <taxon>Dikarya</taxon>
        <taxon>Ascomycota</taxon>
        <taxon>Pezizomycotina</taxon>
        <taxon>Sordariomycetes</taxon>
        <taxon>Hypocreomycetidae</taxon>
        <taxon>Hypocreales</taxon>
        <taxon>Cordycipitaceae</taxon>
        <taxon>Zarea</taxon>
    </lineage>
</organism>
<protein>
    <submittedName>
        <fullName evidence="1">Uncharacterized protein</fullName>
    </submittedName>
</protein>
<comment type="caution">
    <text evidence="1">The sequence shown here is derived from an EMBL/GenBank/DDBJ whole genome shotgun (WGS) entry which is preliminary data.</text>
</comment>
<accession>A0ACC1MNU0</accession>
<dbReference type="Proteomes" id="UP001143910">
    <property type="component" value="Unassembled WGS sequence"/>
</dbReference>
<keyword evidence="2" id="KW-1185">Reference proteome</keyword>
<sequence length="631" mass="70030">MSKSSILDRISSPKLRSPILAFRSPATQSPGEYQLRELEPKPDYPEMSRDYSYENTHHAEPPLFRDSSTDRWNKSTGGWSNDAPSSTGSPSRSKRRTMFHGPPPPIAGSIMKSSRSPGSSDTGRSQGLVAASTAQLGSLLFRGPRQQEQRIRPDSAWRAFSRRERSIEQEIQQLLDIQATGLIAGSGRLPTESDGYSDTGSSTPTGTFYSTATSKSRMLNSLHVPTRATKEGDVIPVRQPSVGKPLGLRSARAGLRKAMAALVELKQEEDAHANAALSERKRALVQLSRLSVKRNSVDGELRALEEDEEEPLGKEIRELGSKYNSLTQEIRELEEKLVAMRNQRKFVRERMEDVQNRRDAGLSGYHGALKDIDAELQSIMMHLPVQPLDPEVFSVPRLAGDSGESPGGMEFLRLIPERRTAAMARSWWEREVELLDKKRQQIGKERQALEEGSAVWRDVTTLITSFESSLRHIMKTGASSTTPPSAKGKERMPSQESLMKDQLGKMDDVVSQLEASLQQAESEGWNLLVCAIGAELEAFREAQDMLTSLVEEDGRFEQPPPQTNEKLQPQGEEEDQTGDESENEVPADLLGSTADASQKTTENAENIPELVRTESENDVPPEFLAELDKEP</sequence>
<evidence type="ECO:0000313" key="1">
    <source>
        <dbReference type="EMBL" id="KAJ2967931.1"/>
    </source>
</evidence>
<evidence type="ECO:0000313" key="2">
    <source>
        <dbReference type="Proteomes" id="UP001143910"/>
    </source>
</evidence>
<gene>
    <name evidence="1" type="ORF">NQ176_g9427</name>
</gene>
<proteinExistence type="predicted"/>
<dbReference type="EMBL" id="JANJQO010002149">
    <property type="protein sequence ID" value="KAJ2967931.1"/>
    <property type="molecule type" value="Genomic_DNA"/>
</dbReference>